<dbReference type="Proteomes" id="UP001610563">
    <property type="component" value="Unassembled WGS sequence"/>
</dbReference>
<reference evidence="1 2" key="1">
    <citation type="submission" date="2024-07" db="EMBL/GenBank/DDBJ databases">
        <title>Section-level genome sequencing and comparative genomics of Aspergillus sections Usti and Cavernicolus.</title>
        <authorList>
            <consortium name="Lawrence Berkeley National Laboratory"/>
            <person name="Nybo J.L."/>
            <person name="Vesth T.C."/>
            <person name="Theobald S."/>
            <person name="Frisvad J.C."/>
            <person name="Larsen T.O."/>
            <person name="Kjaerboelling I."/>
            <person name="Rothschild-Mancinelli K."/>
            <person name="Lyhne E.K."/>
            <person name="Kogle M.E."/>
            <person name="Barry K."/>
            <person name="Clum A."/>
            <person name="Na H."/>
            <person name="Ledsgaard L."/>
            <person name="Lin J."/>
            <person name="Lipzen A."/>
            <person name="Kuo A."/>
            <person name="Riley R."/>
            <person name="Mondo S."/>
            <person name="Labutti K."/>
            <person name="Haridas S."/>
            <person name="Pangalinan J."/>
            <person name="Salamov A.A."/>
            <person name="Simmons B.A."/>
            <person name="Magnuson J.K."/>
            <person name="Chen J."/>
            <person name="Drula E."/>
            <person name="Henrissat B."/>
            <person name="Wiebenga A."/>
            <person name="Lubbers R.J."/>
            <person name="Gomes A.C."/>
            <person name="Makela M.R."/>
            <person name="Stajich J."/>
            <person name="Grigoriev I.V."/>
            <person name="Mortensen U.H."/>
            <person name="De Vries R.P."/>
            <person name="Baker S.E."/>
            <person name="Andersen M.R."/>
        </authorList>
    </citation>
    <scope>NUCLEOTIDE SEQUENCE [LARGE SCALE GENOMIC DNA]</scope>
    <source>
        <strain evidence="1 2">CBS 209.92</strain>
    </source>
</reference>
<comment type="caution">
    <text evidence="1">The sequence shown here is derived from an EMBL/GenBank/DDBJ whole genome shotgun (WGS) entry which is preliminary data.</text>
</comment>
<evidence type="ECO:0000313" key="1">
    <source>
        <dbReference type="EMBL" id="KAL2795904.1"/>
    </source>
</evidence>
<gene>
    <name evidence="1" type="ORF">BJX66DRAFT_300573</name>
</gene>
<dbReference type="EMBL" id="JBFTWV010000030">
    <property type="protein sequence ID" value="KAL2795904.1"/>
    <property type="molecule type" value="Genomic_DNA"/>
</dbReference>
<sequence>MCWTRETSRVAAGGCGCVGSMLSATGGKGEFSRAAFHGFNLSLSVEIEVHIIREPRFARSSGCDPDVLMKYHDHRPR</sequence>
<proteinExistence type="predicted"/>
<organism evidence="1 2">
    <name type="scientific">Aspergillus keveii</name>
    <dbReference type="NCBI Taxonomy" id="714993"/>
    <lineage>
        <taxon>Eukaryota</taxon>
        <taxon>Fungi</taxon>
        <taxon>Dikarya</taxon>
        <taxon>Ascomycota</taxon>
        <taxon>Pezizomycotina</taxon>
        <taxon>Eurotiomycetes</taxon>
        <taxon>Eurotiomycetidae</taxon>
        <taxon>Eurotiales</taxon>
        <taxon>Aspergillaceae</taxon>
        <taxon>Aspergillus</taxon>
        <taxon>Aspergillus subgen. Nidulantes</taxon>
    </lineage>
</organism>
<evidence type="ECO:0000313" key="2">
    <source>
        <dbReference type="Proteomes" id="UP001610563"/>
    </source>
</evidence>
<accession>A0ABR4GA59</accession>
<protein>
    <submittedName>
        <fullName evidence="1">Uncharacterized protein</fullName>
    </submittedName>
</protein>
<name>A0ABR4GA59_9EURO</name>
<keyword evidence="2" id="KW-1185">Reference proteome</keyword>